<gene>
    <name evidence="2" type="ORF">NEMBOFW57_005888</name>
</gene>
<accession>A0AAD4HYY2</accession>
<sequence>MASTTAATDLPYKMHVTPDNTGLWHIKQTEDAAKTASQLLQEDMEKHHVFFNRDGFHNHIPHHLLALYGTGAGPSHLQAAYAANADYQRPVLPAHTHPARSLQPFPEAARPYFGNEAYYPDFLRFFQRETKALGSWQAVVARYVFGLDLGDPGKAAGGEAAGDELLVRLFAGFLHPLIQLMYGVEWGQEAIVAEGLAQAAVHSGEIGGFLLRAEEMARERETEGEENGGGEGVLELLEAVRRDEKVARAARHGDANKVRDGVLARAADEMVALAARVHVRPDEVEQKTAEMFNAAVYVAAAAALAKEGKQPKFDFFLMHHVNSSPIFVTLNAQDWIPAETKARLLEWKIRMDLLQYAARGVPELSVEKLKDYQPKKPEAGGSLAEIIARLHTFPDDGHAIKLGRAAVVCHNICKKYEDTGSKWLKLRGDDMWKNVCHLIVDSVEAPGDHWVRSVGFDEAWKNIPNI</sequence>
<evidence type="ECO:0008006" key="4">
    <source>
        <dbReference type="Google" id="ProtNLM"/>
    </source>
</evidence>
<proteinExistence type="predicted"/>
<evidence type="ECO:0000313" key="2">
    <source>
        <dbReference type="EMBL" id="KAG7289517.1"/>
    </source>
</evidence>
<dbReference type="Proteomes" id="UP001197093">
    <property type="component" value="Unassembled WGS sequence"/>
</dbReference>
<organism evidence="2 3">
    <name type="scientific">Staphylotrichum longicolle</name>
    <dbReference type="NCBI Taxonomy" id="669026"/>
    <lineage>
        <taxon>Eukaryota</taxon>
        <taxon>Fungi</taxon>
        <taxon>Dikarya</taxon>
        <taxon>Ascomycota</taxon>
        <taxon>Pezizomycotina</taxon>
        <taxon>Sordariomycetes</taxon>
        <taxon>Sordariomycetidae</taxon>
        <taxon>Sordariales</taxon>
        <taxon>Chaetomiaceae</taxon>
        <taxon>Staphylotrichum</taxon>
    </lineage>
</organism>
<protein>
    <recommendedName>
        <fullName evidence="4">Oxidoreductase AflY</fullName>
    </recommendedName>
</protein>
<evidence type="ECO:0000313" key="3">
    <source>
        <dbReference type="Proteomes" id="UP001197093"/>
    </source>
</evidence>
<dbReference type="EMBL" id="JAHCVI010000002">
    <property type="protein sequence ID" value="KAG7289517.1"/>
    <property type="molecule type" value="Genomic_DNA"/>
</dbReference>
<reference evidence="2" key="1">
    <citation type="submission" date="2023-02" db="EMBL/GenBank/DDBJ databases">
        <authorList>
            <person name="Palmer J.M."/>
        </authorList>
    </citation>
    <scope>NUCLEOTIDE SEQUENCE</scope>
    <source>
        <strain evidence="2">FW57</strain>
    </source>
</reference>
<dbReference type="PANTHER" id="PTHR35870:SF1">
    <property type="entry name" value="PROTEIN, PUTATIVE (AFU_ORTHOLOGUE AFUA_5G03330)-RELATED"/>
    <property type="match status" value="1"/>
</dbReference>
<comment type="caution">
    <text evidence="2">The sequence shown here is derived from an EMBL/GenBank/DDBJ whole genome shotgun (WGS) entry which is preliminary data.</text>
</comment>
<dbReference type="InterPro" id="IPR025337">
    <property type="entry name" value="Questin_oxidase-like"/>
</dbReference>
<name>A0AAD4HYY2_9PEZI</name>
<dbReference type="AlphaFoldDB" id="A0AAD4HYY2"/>
<dbReference type="Pfam" id="PF14027">
    <property type="entry name" value="Questin_oxidase"/>
    <property type="match status" value="1"/>
</dbReference>
<keyword evidence="3" id="KW-1185">Reference proteome</keyword>
<dbReference type="GO" id="GO:0016491">
    <property type="term" value="F:oxidoreductase activity"/>
    <property type="evidence" value="ECO:0007669"/>
    <property type="project" value="UniProtKB-KW"/>
</dbReference>
<evidence type="ECO:0000256" key="1">
    <source>
        <dbReference type="ARBA" id="ARBA00023002"/>
    </source>
</evidence>
<dbReference type="PANTHER" id="PTHR35870">
    <property type="entry name" value="PROTEIN, PUTATIVE (AFU_ORTHOLOGUE AFUA_5G03330)-RELATED"/>
    <property type="match status" value="1"/>
</dbReference>
<keyword evidence="1" id="KW-0560">Oxidoreductase</keyword>